<dbReference type="InterPro" id="IPR027417">
    <property type="entry name" value="P-loop_NTPase"/>
</dbReference>
<dbReference type="AlphaFoldDB" id="A0AA97F7L0"/>
<keyword evidence="2 7" id="KW-0819">tRNA processing</keyword>
<evidence type="ECO:0000259" key="8">
    <source>
        <dbReference type="PROSITE" id="PS51709"/>
    </source>
</evidence>
<feature type="binding site" evidence="7">
    <location>
        <position position="251"/>
    </location>
    <ligand>
        <name>Mg(2+)</name>
        <dbReference type="ChEBI" id="CHEBI:18420"/>
    </ligand>
</feature>
<dbReference type="CDD" id="cd14858">
    <property type="entry name" value="TrmE_N"/>
    <property type="match status" value="1"/>
</dbReference>
<dbReference type="SUPFAM" id="SSF52540">
    <property type="entry name" value="P-loop containing nucleoside triphosphate hydrolases"/>
    <property type="match status" value="1"/>
</dbReference>
<proteinExistence type="inferred from homology"/>
<keyword evidence="7" id="KW-0963">Cytoplasm</keyword>
<feature type="binding site" evidence="7">
    <location>
        <position position="245"/>
    </location>
    <ligand>
        <name>K(+)</name>
        <dbReference type="ChEBI" id="CHEBI:29103"/>
    </ligand>
</feature>
<keyword evidence="6 7" id="KW-0342">GTP-binding</keyword>
<comment type="similarity">
    <text evidence="1 7">Belongs to the TRAFAC class TrmE-Era-EngA-EngB-Septin-like GTPase superfamily. TrmE GTPase family.</text>
</comment>
<comment type="cofactor">
    <cofactor evidence="7">
        <name>K(+)</name>
        <dbReference type="ChEBI" id="CHEBI:29103"/>
    </cofactor>
    <text evidence="7">Binds 1 potassium ion per subunit.</text>
</comment>
<sequence length="428" mass="45311">MSPDTIFAVSSGAPPSAISVIRISGPHSGAALTALAGELPEPRRAVLRSLKHPVDSHILDSALVLWFPGPRTATGEDCAELHCHGGRAVIVAVSAALGAIDGCRPAEAGEFTRRAFANGVMDLAEAEALSDLLAAETERQRKQALDQAGGLLSRQIEDWRQRLLQGSALVESELDFSDEDDVDAASAEKLRRFLSDLASEVETALATPPAERLHDGLRVVIAGPPNAGKSTLLNRLVQREAAIVTDIAGTTRDIIEAPVTLNGIAYIFTDTAGLREDSADAVEAIGINRAQQALVRADIVLWLGAAWDKPDHPALIDIAAKADLGADKAGADCVVSAKTGEGVEALISQLTKLAQTLLPPLDQPAWNARQRGLLRAFAEALGRAQLGEDMLVVGEELRLARLALDQITGRSHVEDMLDTLFGKFCIGK</sequence>
<dbReference type="InterPro" id="IPR025867">
    <property type="entry name" value="MnmE_helical"/>
</dbReference>
<evidence type="ECO:0000256" key="2">
    <source>
        <dbReference type="ARBA" id="ARBA00022694"/>
    </source>
</evidence>
<dbReference type="FunFam" id="3.30.1360.120:FF:000007">
    <property type="entry name" value="tRNA modification GTPase GTPBP3, mitochondrial"/>
    <property type="match status" value="1"/>
</dbReference>
<feature type="binding site" evidence="7">
    <location>
        <begin position="245"/>
        <end position="251"/>
    </location>
    <ligand>
        <name>GTP</name>
        <dbReference type="ChEBI" id="CHEBI:37565"/>
    </ligand>
</feature>
<evidence type="ECO:0000313" key="9">
    <source>
        <dbReference type="EMBL" id="WOE75448.1"/>
    </source>
</evidence>
<dbReference type="NCBIfam" id="TIGR00231">
    <property type="entry name" value="small_GTP"/>
    <property type="match status" value="1"/>
</dbReference>
<dbReference type="InterPro" id="IPR004520">
    <property type="entry name" value="GTPase_MnmE"/>
</dbReference>
<dbReference type="Pfam" id="PF12631">
    <property type="entry name" value="MnmE_helical"/>
    <property type="match status" value="1"/>
</dbReference>
<keyword evidence="7" id="KW-0479">Metal-binding</keyword>
<feature type="binding site" evidence="7">
    <location>
        <position position="247"/>
    </location>
    <ligand>
        <name>K(+)</name>
        <dbReference type="ChEBI" id="CHEBI:29103"/>
    </ligand>
</feature>
<dbReference type="GO" id="GO:0005525">
    <property type="term" value="F:GTP binding"/>
    <property type="evidence" value="ECO:0007669"/>
    <property type="project" value="UniProtKB-UniRule"/>
</dbReference>
<dbReference type="GO" id="GO:0002098">
    <property type="term" value="P:tRNA wobble uridine modification"/>
    <property type="evidence" value="ECO:0007669"/>
    <property type="project" value="TreeGrafter"/>
</dbReference>
<protein>
    <recommendedName>
        <fullName evidence="7">tRNA modification GTPase MnmE</fullName>
        <ecNumber evidence="7">3.6.-.-</ecNumber>
    </recommendedName>
</protein>
<dbReference type="GO" id="GO:0030488">
    <property type="term" value="P:tRNA methylation"/>
    <property type="evidence" value="ECO:0007669"/>
    <property type="project" value="TreeGrafter"/>
</dbReference>
<dbReference type="PROSITE" id="PS51709">
    <property type="entry name" value="G_TRME"/>
    <property type="match status" value="1"/>
</dbReference>
<feature type="binding site" evidence="7">
    <location>
        <position position="22"/>
    </location>
    <ligand>
        <name>(6S)-5-formyl-5,6,7,8-tetrahydrofolate</name>
        <dbReference type="ChEBI" id="CHEBI:57457"/>
    </ligand>
</feature>
<name>A0AA97F7L0_9SPHN</name>
<dbReference type="SUPFAM" id="SSF116878">
    <property type="entry name" value="TrmE connector domain"/>
    <property type="match status" value="1"/>
</dbReference>
<dbReference type="InterPro" id="IPR027266">
    <property type="entry name" value="TrmE/GcvT-like"/>
</dbReference>
<dbReference type="Proteomes" id="UP001302429">
    <property type="component" value="Chromosome"/>
</dbReference>
<comment type="subcellular location">
    <subcellularLocation>
        <location evidence="7">Cytoplasm</location>
    </subcellularLocation>
</comment>
<feature type="binding site" evidence="7">
    <location>
        <position position="226"/>
    </location>
    <ligand>
        <name>K(+)</name>
        <dbReference type="ChEBI" id="CHEBI:29103"/>
    </ligand>
</feature>
<dbReference type="Gene3D" id="1.20.120.430">
    <property type="entry name" value="tRNA modification GTPase MnmE domain 2"/>
    <property type="match status" value="1"/>
</dbReference>
<comment type="caution">
    <text evidence="7">Lacks conserved residue(s) required for the propagation of feature annotation.</text>
</comment>
<reference evidence="9 10" key="1">
    <citation type="submission" date="2023-10" db="EMBL/GenBank/DDBJ databases">
        <title>Complete genome sequence of a Sphingomonadaceae bacterium.</title>
        <authorList>
            <person name="Yan C."/>
        </authorList>
    </citation>
    <scope>NUCLEOTIDE SEQUENCE [LARGE SCALE GENOMIC DNA]</scope>
    <source>
        <strain evidence="9 10">SCSIO 66989</strain>
    </source>
</reference>
<dbReference type="EMBL" id="CP136594">
    <property type="protein sequence ID" value="WOE75448.1"/>
    <property type="molecule type" value="Genomic_DNA"/>
</dbReference>
<dbReference type="KEGG" id="acoa:RB602_01670"/>
<dbReference type="InterPro" id="IPR027368">
    <property type="entry name" value="MnmE_dom2"/>
</dbReference>
<keyword evidence="3 7" id="KW-0547">Nucleotide-binding</keyword>
<keyword evidence="4 7" id="KW-0378">Hydrolase</keyword>
<comment type="function">
    <text evidence="7">Exhibits a very high intrinsic GTPase hydrolysis rate. Involved in the addition of a carboxymethylaminomethyl (cmnm) group at the wobble position (U34) of certain tRNAs, forming tRNA-cmnm(5)s(2)U34.</text>
</comment>
<dbReference type="GO" id="GO:0005737">
    <property type="term" value="C:cytoplasm"/>
    <property type="evidence" value="ECO:0007669"/>
    <property type="project" value="UniProtKB-SubCell"/>
</dbReference>
<dbReference type="RefSeq" id="WP_317082364.1">
    <property type="nucleotide sequence ID" value="NZ_CP136594.1"/>
</dbReference>
<dbReference type="Pfam" id="PF10396">
    <property type="entry name" value="TrmE_N"/>
    <property type="match status" value="1"/>
</dbReference>
<dbReference type="EC" id="3.6.-.-" evidence="7"/>
<organism evidence="9 10">
    <name type="scientific">Alterisphingorhabdus coralli</name>
    <dbReference type="NCBI Taxonomy" id="3071408"/>
    <lineage>
        <taxon>Bacteria</taxon>
        <taxon>Pseudomonadati</taxon>
        <taxon>Pseudomonadota</taxon>
        <taxon>Alphaproteobacteria</taxon>
        <taxon>Sphingomonadales</taxon>
        <taxon>Sphingomonadaceae</taxon>
        <taxon>Alterisphingorhabdus (ex Yan et al. 2024)</taxon>
    </lineage>
</organism>
<feature type="binding site" evidence="7">
    <location>
        <begin position="270"/>
        <end position="273"/>
    </location>
    <ligand>
        <name>GTP</name>
        <dbReference type="ChEBI" id="CHEBI:37565"/>
    </ligand>
</feature>
<evidence type="ECO:0000256" key="5">
    <source>
        <dbReference type="ARBA" id="ARBA00022958"/>
    </source>
</evidence>
<feature type="binding site" evidence="7">
    <location>
        <begin position="226"/>
        <end position="231"/>
    </location>
    <ligand>
        <name>GTP</name>
        <dbReference type="ChEBI" id="CHEBI:37565"/>
    </ligand>
</feature>
<evidence type="ECO:0000256" key="3">
    <source>
        <dbReference type="ARBA" id="ARBA00022741"/>
    </source>
</evidence>
<gene>
    <name evidence="7 9" type="primary">mnmE</name>
    <name evidence="7" type="synonym">trmE</name>
    <name evidence="9" type="ORF">RB602_01670</name>
</gene>
<dbReference type="NCBIfam" id="NF003661">
    <property type="entry name" value="PRK05291.1-3"/>
    <property type="match status" value="1"/>
</dbReference>
<feature type="binding site" evidence="7">
    <location>
        <position position="80"/>
    </location>
    <ligand>
        <name>(6S)-5-formyl-5,6,7,8-tetrahydrofolate</name>
        <dbReference type="ChEBI" id="CHEBI:57457"/>
    </ligand>
</feature>
<comment type="subunit">
    <text evidence="7">Homodimer. Heterotetramer of two MnmE and two MnmG subunits.</text>
</comment>
<dbReference type="Gene3D" id="3.40.50.300">
    <property type="entry name" value="P-loop containing nucleotide triphosphate hydrolases"/>
    <property type="match status" value="1"/>
</dbReference>
<dbReference type="HAMAP" id="MF_00379">
    <property type="entry name" value="GTPase_MnmE"/>
    <property type="match status" value="1"/>
</dbReference>
<evidence type="ECO:0000256" key="7">
    <source>
        <dbReference type="HAMAP-Rule" id="MF_00379"/>
    </source>
</evidence>
<dbReference type="PANTHER" id="PTHR42714">
    <property type="entry name" value="TRNA MODIFICATION GTPASE GTPBP3"/>
    <property type="match status" value="1"/>
</dbReference>
<evidence type="ECO:0000313" key="10">
    <source>
        <dbReference type="Proteomes" id="UP001302429"/>
    </source>
</evidence>
<feature type="binding site" evidence="7">
    <location>
        <position position="120"/>
    </location>
    <ligand>
        <name>(6S)-5-formyl-5,6,7,8-tetrahydrofolate</name>
        <dbReference type="ChEBI" id="CHEBI:57457"/>
    </ligand>
</feature>
<dbReference type="GO" id="GO:0003924">
    <property type="term" value="F:GTPase activity"/>
    <property type="evidence" value="ECO:0007669"/>
    <property type="project" value="UniProtKB-UniRule"/>
</dbReference>
<dbReference type="Pfam" id="PF01926">
    <property type="entry name" value="MMR_HSR1"/>
    <property type="match status" value="1"/>
</dbReference>
<accession>A0AA97F7L0</accession>
<evidence type="ECO:0000256" key="4">
    <source>
        <dbReference type="ARBA" id="ARBA00022801"/>
    </source>
</evidence>
<keyword evidence="7" id="KW-0460">Magnesium</keyword>
<feature type="binding site" evidence="7">
    <location>
        <position position="428"/>
    </location>
    <ligand>
        <name>(6S)-5-formyl-5,6,7,8-tetrahydrofolate</name>
        <dbReference type="ChEBI" id="CHEBI:57457"/>
    </ligand>
</feature>
<keyword evidence="10" id="KW-1185">Reference proteome</keyword>
<dbReference type="CDD" id="cd04164">
    <property type="entry name" value="trmE"/>
    <property type="match status" value="1"/>
</dbReference>
<dbReference type="InterPro" id="IPR018948">
    <property type="entry name" value="GTP-bd_TrmE_N"/>
</dbReference>
<evidence type="ECO:0000256" key="6">
    <source>
        <dbReference type="ARBA" id="ARBA00023134"/>
    </source>
</evidence>
<dbReference type="SUPFAM" id="SSF103025">
    <property type="entry name" value="Folate-binding domain"/>
    <property type="match status" value="1"/>
</dbReference>
<dbReference type="Gene3D" id="3.30.1360.120">
    <property type="entry name" value="Probable tRNA modification gtpase trme, domain 1"/>
    <property type="match status" value="1"/>
</dbReference>
<evidence type="ECO:0000256" key="1">
    <source>
        <dbReference type="ARBA" id="ARBA00011043"/>
    </source>
</evidence>
<feature type="binding site" evidence="7">
    <location>
        <position position="250"/>
    </location>
    <ligand>
        <name>K(+)</name>
        <dbReference type="ChEBI" id="CHEBI:29103"/>
    </ligand>
</feature>
<dbReference type="InterPro" id="IPR031168">
    <property type="entry name" value="G_TrmE"/>
</dbReference>
<dbReference type="InterPro" id="IPR005225">
    <property type="entry name" value="Small_GTP-bd"/>
</dbReference>
<feature type="binding site" evidence="7">
    <location>
        <position position="230"/>
    </location>
    <ligand>
        <name>Mg(2+)</name>
        <dbReference type="ChEBI" id="CHEBI:18420"/>
    </ligand>
</feature>
<keyword evidence="5 7" id="KW-0630">Potassium</keyword>
<dbReference type="InterPro" id="IPR006073">
    <property type="entry name" value="GTP-bd"/>
</dbReference>
<feature type="domain" description="TrmE-type G" evidence="8">
    <location>
        <begin position="216"/>
        <end position="355"/>
    </location>
</feature>
<dbReference type="GO" id="GO:0046872">
    <property type="term" value="F:metal ion binding"/>
    <property type="evidence" value="ECO:0007669"/>
    <property type="project" value="UniProtKB-KW"/>
</dbReference>
<dbReference type="PANTHER" id="PTHR42714:SF2">
    <property type="entry name" value="TRNA MODIFICATION GTPASE GTPBP3, MITOCHONDRIAL"/>
    <property type="match status" value="1"/>
</dbReference>